<keyword evidence="3" id="KW-1185">Reference proteome</keyword>
<reference evidence="2 3" key="1">
    <citation type="submission" date="2021-03" db="EMBL/GenBank/DDBJ databases">
        <title>Assistant Professor.</title>
        <authorList>
            <person name="Huq M.A."/>
        </authorList>
    </citation>
    <scope>NUCLEOTIDE SEQUENCE [LARGE SCALE GENOMIC DNA]</scope>
    <source>
        <strain evidence="2 3">MAH-29</strain>
    </source>
</reference>
<dbReference type="Gene3D" id="3.40.50.2000">
    <property type="entry name" value="Glycogen Phosphorylase B"/>
    <property type="match status" value="2"/>
</dbReference>
<dbReference type="InterPro" id="IPR050194">
    <property type="entry name" value="Glycosyltransferase_grp1"/>
</dbReference>
<protein>
    <submittedName>
        <fullName evidence="2">Glycosyltransferase family 4 protein</fullName>
    </submittedName>
</protein>
<evidence type="ECO:0000259" key="1">
    <source>
        <dbReference type="Pfam" id="PF00534"/>
    </source>
</evidence>
<sequence>MENIRKKILLFADWFEPGYKAGGPIRSCVHFVHQMKDRYQIYVITTDRDLNDSAPYANVEADNWIEYDKGVKVFYCSPQYISWAHIKKQVRTIGPDFIYLNSMYSRYFSIYPLLIKKLGIISSKIVLAPRGMLKDSAVQFKSTKKKFFLAAFRQLGLHRFTHFHATDKTEETDVKKYFGNNVQVTMASNFPGIIKDYPGSIVKNANELSVVFIGRLHPVKNLDFLLRAIKPVKGDVTLTIVGNTEDEAYVNKCKSIINDFSAQIQVRFAGEIPNSQVGKIIALHHIFALPTQGENFGHAIFEALAAGKPVLISDQTPWRQLEKAKAGWDISLQTPEQFTMALQQAVDLDQAAYEVVSRGAWQFVRQFVQQTELKTAYNNIFS</sequence>
<dbReference type="InterPro" id="IPR001296">
    <property type="entry name" value="Glyco_trans_1"/>
</dbReference>
<dbReference type="PANTHER" id="PTHR45947">
    <property type="entry name" value="SULFOQUINOVOSYL TRANSFERASE SQD2"/>
    <property type="match status" value="1"/>
</dbReference>
<evidence type="ECO:0000313" key="2">
    <source>
        <dbReference type="EMBL" id="MBO9200163.1"/>
    </source>
</evidence>
<name>A0ABS3YQL0_9BACT</name>
<dbReference type="RefSeq" id="WP_209138218.1">
    <property type="nucleotide sequence ID" value="NZ_JAGHKO010000001.1"/>
</dbReference>
<accession>A0ABS3YQL0</accession>
<dbReference type="CDD" id="cd03801">
    <property type="entry name" value="GT4_PimA-like"/>
    <property type="match status" value="1"/>
</dbReference>
<dbReference type="Proteomes" id="UP000677244">
    <property type="component" value="Unassembled WGS sequence"/>
</dbReference>
<dbReference type="EMBL" id="JAGHKO010000001">
    <property type="protein sequence ID" value="MBO9200163.1"/>
    <property type="molecule type" value="Genomic_DNA"/>
</dbReference>
<feature type="domain" description="Glycosyl transferase family 1" evidence="1">
    <location>
        <begin position="200"/>
        <end position="348"/>
    </location>
</feature>
<dbReference type="PANTHER" id="PTHR45947:SF3">
    <property type="entry name" value="SULFOQUINOVOSYL TRANSFERASE SQD2"/>
    <property type="match status" value="1"/>
</dbReference>
<comment type="caution">
    <text evidence="2">The sequence shown here is derived from an EMBL/GenBank/DDBJ whole genome shotgun (WGS) entry which is preliminary data.</text>
</comment>
<gene>
    <name evidence="2" type="ORF">J7I42_07835</name>
</gene>
<proteinExistence type="predicted"/>
<dbReference type="Pfam" id="PF00534">
    <property type="entry name" value="Glycos_transf_1"/>
    <property type="match status" value="1"/>
</dbReference>
<evidence type="ECO:0000313" key="3">
    <source>
        <dbReference type="Proteomes" id="UP000677244"/>
    </source>
</evidence>
<dbReference type="SUPFAM" id="SSF53756">
    <property type="entry name" value="UDP-Glycosyltransferase/glycogen phosphorylase"/>
    <property type="match status" value="1"/>
</dbReference>
<organism evidence="2 3">
    <name type="scientific">Niastella soli</name>
    <dbReference type="NCBI Taxonomy" id="2821487"/>
    <lineage>
        <taxon>Bacteria</taxon>
        <taxon>Pseudomonadati</taxon>
        <taxon>Bacteroidota</taxon>
        <taxon>Chitinophagia</taxon>
        <taxon>Chitinophagales</taxon>
        <taxon>Chitinophagaceae</taxon>
        <taxon>Niastella</taxon>
    </lineage>
</organism>